<evidence type="ECO:0000256" key="2">
    <source>
        <dbReference type="ARBA" id="ARBA00023125"/>
    </source>
</evidence>
<keyword evidence="1" id="KW-0805">Transcription regulation</keyword>
<reference evidence="6 7" key="1">
    <citation type="submission" date="2016-07" db="EMBL/GenBank/DDBJ databases">
        <title>Complete genome sequence of the Lentzea guizhouensis DHS C013.</title>
        <authorList>
            <person name="Cao C."/>
        </authorList>
    </citation>
    <scope>NUCLEOTIDE SEQUENCE [LARGE SCALE GENOMIC DNA]</scope>
    <source>
        <strain evidence="6 7">DHS C013</strain>
    </source>
</reference>
<dbReference type="Gene3D" id="1.10.357.10">
    <property type="entry name" value="Tetracycline Repressor, domain 2"/>
    <property type="match status" value="1"/>
</dbReference>
<evidence type="ECO:0000313" key="6">
    <source>
        <dbReference type="EMBL" id="ANZ41314.1"/>
    </source>
</evidence>
<keyword evidence="2 4" id="KW-0238">DNA-binding</keyword>
<dbReference type="InterPro" id="IPR001647">
    <property type="entry name" value="HTH_TetR"/>
</dbReference>
<evidence type="ECO:0000256" key="4">
    <source>
        <dbReference type="PROSITE-ProRule" id="PRU00335"/>
    </source>
</evidence>
<dbReference type="KEGG" id="led:BBK82_40485"/>
<protein>
    <submittedName>
        <fullName evidence="6">TetR family transcriptional regulator</fullName>
    </submittedName>
</protein>
<evidence type="ECO:0000256" key="3">
    <source>
        <dbReference type="ARBA" id="ARBA00023163"/>
    </source>
</evidence>
<feature type="DNA-binding region" description="H-T-H motif" evidence="4">
    <location>
        <begin position="30"/>
        <end position="49"/>
    </location>
</feature>
<dbReference type="InterPro" id="IPR009057">
    <property type="entry name" value="Homeodomain-like_sf"/>
</dbReference>
<name>A0A1B2HUA5_9PSEU</name>
<dbReference type="InterPro" id="IPR036271">
    <property type="entry name" value="Tet_transcr_reg_TetR-rel_C_sf"/>
</dbReference>
<dbReference type="EMBL" id="CP016793">
    <property type="protein sequence ID" value="ANZ41314.1"/>
    <property type="molecule type" value="Genomic_DNA"/>
</dbReference>
<dbReference type="PANTHER" id="PTHR30055">
    <property type="entry name" value="HTH-TYPE TRANSCRIPTIONAL REGULATOR RUTR"/>
    <property type="match status" value="1"/>
</dbReference>
<organism evidence="6 7">
    <name type="scientific">Lentzea guizhouensis</name>
    <dbReference type="NCBI Taxonomy" id="1586287"/>
    <lineage>
        <taxon>Bacteria</taxon>
        <taxon>Bacillati</taxon>
        <taxon>Actinomycetota</taxon>
        <taxon>Actinomycetes</taxon>
        <taxon>Pseudonocardiales</taxon>
        <taxon>Pseudonocardiaceae</taxon>
        <taxon>Lentzea</taxon>
    </lineage>
</organism>
<evidence type="ECO:0000313" key="7">
    <source>
        <dbReference type="Proteomes" id="UP000093053"/>
    </source>
</evidence>
<dbReference type="GO" id="GO:0003700">
    <property type="term" value="F:DNA-binding transcription factor activity"/>
    <property type="evidence" value="ECO:0007669"/>
    <property type="project" value="TreeGrafter"/>
</dbReference>
<sequence>MCYRRYMDTRERLVKAAADLLIEGGKEAVSTRAVASAAGVQAPTLYRLFGDKDGLLDAVAAHGFSDYLATKHAMGASDDPVDDLRRGWELHIGFGLARPAFYLLMYGEPRKRAARLEADAMLRDIISRIASAGRLTVPVEQAAQFVHAAGMGVVLALIATPEQERDLGLITFSREQVIRAITSEASPEGASDIPSRAIALKVALEEEPPLMLSPAERAMLAEWLDRVAK</sequence>
<accession>A0A1B2HUA5</accession>
<dbReference type="PANTHER" id="PTHR30055:SF234">
    <property type="entry name" value="HTH-TYPE TRANSCRIPTIONAL REGULATOR BETI"/>
    <property type="match status" value="1"/>
</dbReference>
<feature type="domain" description="HTH tetR-type" evidence="5">
    <location>
        <begin position="7"/>
        <end position="67"/>
    </location>
</feature>
<gene>
    <name evidence="6" type="ORF">BBK82_40485</name>
</gene>
<proteinExistence type="predicted"/>
<dbReference type="InterPro" id="IPR050109">
    <property type="entry name" value="HTH-type_TetR-like_transc_reg"/>
</dbReference>
<dbReference type="Pfam" id="PF00440">
    <property type="entry name" value="TetR_N"/>
    <property type="match status" value="1"/>
</dbReference>
<evidence type="ECO:0000256" key="1">
    <source>
        <dbReference type="ARBA" id="ARBA00023015"/>
    </source>
</evidence>
<dbReference type="Proteomes" id="UP000093053">
    <property type="component" value="Chromosome"/>
</dbReference>
<dbReference type="STRING" id="1586287.BBK82_40485"/>
<keyword evidence="7" id="KW-1185">Reference proteome</keyword>
<dbReference type="PRINTS" id="PR00455">
    <property type="entry name" value="HTHTETR"/>
</dbReference>
<dbReference type="GO" id="GO:0000976">
    <property type="term" value="F:transcription cis-regulatory region binding"/>
    <property type="evidence" value="ECO:0007669"/>
    <property type="project" value="TreeGrafter"/>
</dbReference>
<dbReference type="AlphaFoldDB" id="A0A1B2HUA5"/>
<dbReference type="SUPFAM" id="SSF46689">
    <property type="entry name" value="Homeodomain-like"/>
    <property type="match status" value="1"/>
</dbReference>
<dbReference type="SUPFAM" id="SSF48498">
    <property type="entry name" value="Tetracyclin repressor-like, C-terminal domain"/>
    <property type="match status" value="1"/>
</dbReference>
<dbReference type="PROSITE" id="PS50977">
    <property type="entry name" value="HTH_TETR_2"/>
    <property type="match status" value="1"/>
</dbReference>
<keyword evidence="3" id="KW-0804">Transcription</keyword>
<evidence type="ECO:0000259" key="5">
    <source>
        <dbReference type="PROSITE" id="PS50977"/>
    </source>
</evidence>